<evidence type="ECO:0000313" key="2">
    <source>
        <dbReference type="EMBL" id="OHT14962.1"/>
    </source>
</evidence>
<dbReference type="Gene3D" id="3.10.20.90">
    <property type="entry name" value="Phosphatidylinositol 3-kinase Catalytic Subunit, Chain A, domain 1"/>
    <property type="match status" value="1"/>
</dbReference>
<gene>
    <name evidence="2" type="ORF">TRFO_14623</name>
</gene>
<feature type="region of interest" description="Disordered" evidence="1">
    <location>
        <begin position="1"/>
        <end position="107"/>
    </location>
</feature>
<sequence length="198" mass="22054">MSFFKKFKFKGEGRTLNDPPKKKEAPPQKPQPPPQPNPAPPKPEEPLPGPDNRQTKISARDAHAAGSSIPKHTDEDDYQLQKSDLRGLRVGSNVQPKTFADANRNKGKPVPMTANIRFTIPINKEIVTAEAKFATSEPLEALYLYLEKEVFKSVDSLEIRQTFPTTPIPRDPNKALASMKIHGQVMLQVTAVNPKLKK</sequence>
<comment type="caution">
    <text evidence="2">The sequence shown here is derived from an EMBL/GenBank/DDBJ whole genome shotgun (WGS) entry which is preliminary data.</text>
</comment>
<proteinExistence type="predicted"/>
<evidence type="ECO:0000313" key="3">
    <source>
        <dbReference type="Proteomes" id="UP000179807"/>
    </source>
</evidence>
<dbReference type="VEuPathDB" id="TrichDB:TRFO_14623"/>
<dbReference type="GeneID" id="94832626"/>
<dbReference type="InterPro" id="IPR029071">
    <property type="entry name" value="Ubiquitin-like_domsf"/>
</dbReference>
<keyword evidence="3" id="KW-1185">Reference proteome</keyword>
<organism evidence="2 3">
    <name type="scientific">Tritrichomonas foetus</name>
    <dbReference type="NCBI Taxonomy" id="1144522"/>
    <lineage>
        <taxon>Eukaryota</taxon>
        <taxon>Metamonada</taxon>
        <taxon>Parabasalia</taxon>
        <taxon>Tritrichomonadida</taxon>
        <taxon>Tritrichomonadidae</taxon>
        <taxon>Tritrichomonas</taxon>
    </lineage>
</organism>
<evidence type="ECO:0008006" key="4">
    <source>
        <dbReference type="Google" id="ProtNLM"/>
    </source>
</evidence>
<dbReference type="OrthoDB" id="10511673at2759"/>
<feature type="compositionally biased region" description="Basic and acidic residues" evidence="1">
    <location>
        <begin position="9"/>
        <end position="26"/>
    </location>
</feature>
<dbReference type="RefSeq" id="XP_068368098.1">
    <property type="nucleotide sequence ID" value="XM_068497922.1"/>
</dbReference>
<dbReference type="EMBL" id="MLAK01000292">
    <property type="protein sequence ID" value="OHT14962.1"/>
    <property type="molecule type" value="Genomic_DNA"/>
</dbReference>
<dbReference type="SUPFAM" id="SSF54236">
    <property type="entry name" value="Ubiquitin-like"/>
    <property type="match status" value="1"/>
</dbReference>
<reference evidence="2" key="1">
    <citation type="submission" date="2016-10" db="EMBL/GenBank/DDBJ databases">
        <authorList>
            <person name="Benchimol M."/>
            <person name="Almeida L.G."/>
            <person name="Vasconcelos A.T."/>
            <person name="Perreira-Neves A."/>
            <person name="Rosa I.A."/>
            <person name="Tasca T."/>
            <person name="Bogo M.R."/>
            <person name="de Souza W."/>
        </authorList>
    </citation>
    <scope>NUCLEOTIDE SEQUENCE [LARGE SCALE GENOMIC DNA]</scope>
    <source>
        <strain evidence="2">K</strain>
    </source>
</reference>
<accession>A0A1J4KV06</accession>
<name>A0A1J4KV06_9EUKA</name>
<dbReference type="Proteomes" id="UP000179807">
    <property type="component" value="Unassembled WGS sequence"/>
</dbReference>
<evidence type="ECO:0000256" key="1">
    <source>
        <dbReference type="SAM" id="MobiDB-lite"/>
    </source>
</evidence>
<feature type="compositionally biased region" description="Pro residues" evidence="1">
    <location>
        <begin position="27"/>
        <end position="49"/>
    </location>
</feature>
<dbReference type="AlphaFoldDB" id="A0A1J4KV06"/>
<protein>
    <recommendedName>
        <fullName evidence="4">UBX domain-containing protein</fullName>
    </recommendedName>
</protein>